<name>A0AAN0SH77_9VIBR</name>
<protein>
    <submittedName>
        <fullName evidence="2">Flavin reductase</fullName>
    </submittedName>
</protein>
<proteinExistence type="predicted"/>
<keyword evidence="3" id="KW-1185">Reference proteome</keyword>
<dbReference type="InterPro" id="IPR036291">
    <property type="entry name" value="NAD(P)-bd_dom_sf"/>
</dbReference>
<accession>A0AAN0SH77</accession>
<evidence type="ECO:0000259" key="1">
    <source>
        <dbReference type="Pfam" id="PF13460"/>
    </source>
</evidence>
<feature type="domain" description="NAD(P)-binding" evidence="1">
    <location>
        <begin position="8"/>
        <end position="193"/>
    </location>
</feature>
<dbReference type="RefSeq" id="WP_043009974.1">
    <property type="nucleotide sequence ID" value="NZ_CP009618.1"/>
</dbReference>
<gene>
    <name evidence="2" type="ORF">IX92_18030</name>
</gene>
<dbReference type="AlphaFoldDB" id="A0AAN0SH77"/>
<dbReference type="EMBL" id="CP009618">
    <property type="protein sequence ID" value="AIW20938.1"/>
    <property type="molecule type" value="Genomic_DNA"/>
</dbReference>
<sequence>MQTIVIWGAASGLGAAMAEHFHSQDYQVIGIARNPEKNPRLAQLSIKTYRCDATVQEQVDSVVRQLPQGALSVSSMGSFRADVPVDYIGHRHLINAMEAHGLHRFLLVTSLGCGDSWQYLSERSKQGFGAAVREKSLAEAWLTTSQLDYTILRPGGLKDGEQTGKGELSQACEVHGLIYREEVARLAEQLLNDASSTGQIFQCIDPTLTY</sequence>
<dbReference type="PANTHER" id="PTHR15020">
    <property type="entry name" value="FLAVIN REDUCTASE-RELATED"/>
    <property type="match status" value="1"/>
</dbReference>
<dbReference type="InterPro" id="IPR016040">
    <property type="entry name" value="NAD(P)-bd_dom"/>
</dbReference>
<dbReference type="Pfam" id="PF13460">
    <property type="entry name" value="NAD_binding_10"/>
    <property type="match status" value="1"/>
</dbReference>
<dbReference type="Gene3D" id="3.40.50.720">
    <property type="entry name" value="NAD(P)-binding Rossmann-like Domain"/>
    <property type="match status" value="1"/>
</dbReference>
<evidence type="ECO:0000313" key="2">
    <source>
        <dbReference type="EMBL" id="AIW20938.1"/>
    </source>
</evidence>
<dbReference type="PANTHER" id="PTHR15020:SF50">
    <property type="entry name" value="UPF0659 PROTEIN YMR090W"/>
    <property type="match status" value="1"/>
</dbReference>
<organism evidence="2 3">
    <name type="scientific">Vibrio coralliilyticus</name>
    <dbReference type="NCBI Taxonomy" id="190893"/>
    <lineage>
        <taxon>Bacteria</taxon>
        <taxon>Pseudomonadati</taxon>
        <taxon>Pseudomonadota</taxon>
        <taxon>Gammaproteobacteria</taxon>
        <taxon>Vibrionales</taxon>
        <taxon>Vibrionaceae</taxon>
        <taxon>Vibrio</taxon>
    </lineage>
</organism>
<dbReference type="SUPFAM" id="SSF51735">
    <property type="entry name" value="NAD(P)-binding Rossmann-fold domains"/>
    <property type="match status" value="1"/>
</dbReference>
<dbReference type="KEGG" id="vcy:IX92_18030"/>
<evidence type="ECO:0000313" key="3">
    <source>
        <dbReference type="Proteomes" id="UP000030081"/>
    </source>
</evidence>
<reference evidence="2 3" key="1">
    <citation type="submission" date="2014-10" db="EMBL/GenBank/DDBJ databases">
        <title>The Complete Genome Sequence for the Shellfish Pathogen Vibrio coralliilyticus RE98 Isolated from a Shellfish Hatchery.</title>
        <authorList>
            <person name="Richards G.P."/>
            <person name="Bono J.L."/>
            <person name="Watson M.A."/>
            <person name="Needleman D.S."/>
        </authorList>
    </citation>
    <scope>NUCLEOTIDE SEQUENCE [LARGE SCALE GENOMIC DNA]</scope>
    <source>
        <strain evidence="2 3">RE98</strain>
    </source>
</reference>
<dbReference type="Proteomes" id="UP000030081">
    <property type="component" value="Chromosome 2"/>
</dbReference>